<evidence type="ECO:0000256" key="2">
    <source>
        <dbReference type="ARBA" id="ARBA00022448"/>
    </source>
</evidence>
<dbReference type="PANTHER" id="PTHR43357">
    <property type="entry name" value="INNER MEMBRANE ABC TRANSPORTER PERMEASE PROTEIN YDCV"/>
    <property type="match status" value="1"/>
</dbReference>
<keyword evidence="7 8" id="KW-0472">Membrane</keyword>
<keyword evidence="5 8" id="KW-0812">Transmembrane</keyword>
<feature type="transmembrane region" description="Helical" evidence="8">
    <location>
        <begin position="209"/>
        <end position="228"/>
    </location>
</feature>
<feature type="transmembrane region" description="Helical" evidence="8">
    <location>
        <begin position="108"/>
        <end position="128"/>
    </location>
</feature>
<dbReference type="InterPro" id="IPR000515">
    <property type="entry name" value="MetI-like"/>
</dbReference>
<keyword evidence="4" id="KW-0997">Cell inner membrane</keyword>
<comment type="caution">
    <text evidence="10">The sequence shown here is derived from an EMBL/GenBank/DDBJ whole genome shotgun (WGS) entry which is preliminary data.</text>
</comment>
<comment type="similarity">
    <text evidence="8">Belongs to the binding-protein-dependent transport system permease family.</text>
</comment>
<evidence type="ECO:0000313" key="11">
    <source>
        <dbReference type="Proteomes" id="UP000187085"/>
    </source>
</evidence>
<evidence type="ECO:0000256" key="4">
    <source>
        <dbReference type="ARBA" id="ARBA00022519"/>
    </source>
</evidence>
<dbReference type="SUPFAM" id="SSF161098">
    <property type="entry name" value="MetI-like"/>
    <property type="match status" value="2"/>
</dbReference>
<dbReference type="GO" id="GO:0055085">
    <property type="term" value="P:transmembrane transport"/>
    <property type="evidence" value="ECO:0007669"/>
    <property type="project" value="InterPro"/>
</dbReference>
<keyword evidence="3" id="KW-1003">Cell membrane</keyword>
<gene>
    <name evidence="10" type="ORF">BKD30_00775</name>
</gene>
<keyword evidence="11" id="KW-1185">Reference proteome</keyword>
<keyword evidence="6 8" id="KW-1133">Transmembrane helix</keyword>
<feature type="transmembrane region" description="Helical" evidence="8">
    <location>
        <begin position="263"/>
        <end position="285"/>
    </location>
</feature>
<evidence type="ECO:0000256" key="7">
    <source>
        <dbReference type="ARBA" id="ARBA00023136"/>
    </source>
</evidence>
<feature type="transmembrane region" description="Helical" evidence="8">
    <location>
        <begin position="82"/>
        <end position="102"/>
    </location>
</feature>
<organism evidence="10 11">
    <name type="scientific">Tersicoccus phoenicis</name>
    <dbReference type="NCBI Taxonomy" id="554083"/>
    <lineage>
        <taxon>Bacteria</taxon>
        <taxon>Bacillati</taxon>
        <taxon>Actinomycetota</taxon>
        <taxon>Actinomycetes</taxon>
        <taxon>Micrococcales</taxon>
        <taxon>Micrococcaceae</taxon>
        <taxon>Tersicoccus</taxon>
    </lineage>
</organism>
<name>A0A1R1LP73_9MICC</name>
<evidence type="ECO:0000256" key="5">
    <source>
        <dbReference type="ARBA" id="ARBA00022692"/>
    </source>
</evidence>
<dbReference type="GO" id="GO:0005886">
    <property type="term" value="C:plasma membrane"/>
    <property type="evidence" value="ECO:0007669"/>
    <property type="project" value="UniProtKB-SubCell"/>
</dbReference>
<protein>
    <submittedName>
        <fullName evidence="10">Iron ABC transporter permease</fullName>
    </submittedName>
</protein>
<sequence length="501" mass="52398">MLVVVAAAAVAAATLIPLGFVAVSTVTTDPQTAAGLVLRPRVGLLLTNTVALVALTVPLCVVLGVTAAWLVERTDLPGARVWSLLLAAPLAIPAFVNSYAWISTMPRLAGLTGGVLISVLSYFPLVYIPAAAMLRRLDPALEQSAASLGQGPWRVFLRVVLPQLRIAVLGGSLVVALHLLAEFGAFSMIRFDTFTTAIMDQYKSTFNSSAANMLAAVLVGLCLVLLVIEASARGNARYAKVGSGSSGGPGISRLRGWTVPSTAFVVALLILALGVPLYSIGRWLFAGGVAAWDLPELSAALGQSIGFGVLGALATTVLAYPVAWLTVRFPGRFSALLESVDYVASSMPAIVVGLAFITVTVHWFYPLYQTLPVVIAAYVLLLLPRALVNLRAGIAQVPHQLEEAAAALGGGPVRTFVRVTLRLTAPAAAAAGALTFLGVVNELTATLLLAPTGTRTLATRFWSLSAELDYAAAAPYALAMIVISLPMTYLLYRQSQKALGL</sequence>
<evidence type="ECO:0000256" key="8">
    <source>
        <dbReference type="RuleBase" id="RU363032"/>
    </source>
</evidence>
<accession>A0A1R1LP73</accession>
<dbReference type="AlphaFoldDB" id="A0A1R1LP73"/>
<feature type="transmembrane region" description="Helical" evidence="8">
    <location>
        <begin position="44"/>
        <end position="70"/>
    </location>
</feature>
<dbReference type="STRING" id="554083.BKD30_00775"/>
<feature type="transmembrane region" description="Helical" evidence="8">
    <location>
        <begin position="305"/>
        <end position="327"/>
    </location>
</feature>
<dbReference type="InterPro" id="IPR035906">
    <property type="entry name" value="MetI-like_sf"/>
</dbReference>
<dbReference type="CDD" id="cd06261">
    <property type="entry name" value="TM_PBP2"/>
    <property type="match status" value="2"/>
</dbReference>
<proteinExistence type="inferred from homology"/>
<dbReference type="EMBL" id="MRDE01000006">
    <property type="protein sequence ID" value="OMH29345.1"/>
    <property type="molecule type" value="Genomic_DNA"/>
</dbReference>
<evidence type="ECO:0000256" key="6">
    <source>
        <dbReference type="ARBA" id="ARBA00022989"/>
    </source>
</evidence>
<evidence type="ECO:0000256" key="3">
    <source>
        <dbReference type="ARBA" id="ARBA00022475"/>
    </source>
</evidence>
<feature type="transmembrane region" description="Helical" evidence="8">
    <location>
        <begin position="371"/>
        <end position="388"/>
    </location>
</feature>
<feature type="domain" description="ABC transmembrane type-1" evidence="9">
    <location>
        <begin position="46"/>
        <end position="227"/>
    </location>
</feature>
<feature type="transmembrane region" description="Helical" evidence="8">
    <location>
        <begin position="470"/>
        <end position="492"/>
    </location>
</feature>
<feature type="transmembrane region" description="Helical" evidence="8">
    <location>
        <begin position="427"/>
        <end position="450"/>
    </location>
</feature>
<dbReference type="PROSITE" id="PS50928">
    <property type="entry name" value="ABC_TM1"/>
    <property type="match status" value="2"/>
</dbReference>
<evidence type="ECO:0000256" key="1">
    <source>
        <dbReference type="ARBA" id="ARBA00004429"/>
    </source>
</evidence>
<feature type="transmembrane region" description="Helical" evidence="8">
    <location>
        <begin position="166"/>
        <end position="189"/>
    </location>
</feature>
<dbReference type="Gene3D" id="1.10.3720.10">
    <property type="entry name" value="MetI-like"/>
    <property type="match status" value="2"/>
</dbReference>
<dbReference type="PANTHER" id="PTHR43357:SF3">
    <property type="entry name" value="FE(3+)-TRANSPORT SYSTEM PERMEASE PROTEIN FBPB 2"/>
    <property type="match status" value="1"/>
</dbReference>
<feature type="domain" description="ABC transmembrane type-1" evidence="9">
    <location>
        <begin position="301"/>
        <end position="491"/>
    </location>
</feature>
<evidence type="ECO:0000259" key="9">
    <source>
        <dbReference type="PROSITE" id="PS50928"/>
    </source>
</evidence>
<keyword evidence="2 8" id="KW-0813">Transport</keyword>
<reference evidence="10 11" key="1">
    <citation type="submission" date="2016-12" db="EMBL/GenBank/DDBJ databases">
        <title>Draft genome of Tersicoccus phoenicis 1P05MA.</title>
        <authorList>
            <person name="Nakajima Y."/>
            <person name="Yoshizawa S."/>
            <person name="Nakamura K."/>
            <person name="Ogura Y."/>
            <person name="Hayashi T."/>
            <person name="Kogure K."/>
        </authorList>
    </citation>
    <scope>NUCLEOTIDE SEQUENCE [LARGE SCALE GENOMIC DNA]</scope>
    <source>
        <strain evidence="10 11">1p05MA</strain>
    </source>
</reference>
<evidence type="ECO:0000313" key="10">
    <source>
        <dbReference type="EMBL" id="OMH29345.1"/>
    </source>
</evidence>
<dbReference type="Proteomes" id="UP000187085">
    <property type="component" value="Unassembled WGS sequence"/>
</dbReference>
<comment type="subcellular location">
    <subcellularLocation>
        <location evidence="1">Cell inner membrane</location>
        <topology evidence="1">Multi-pass membrane protein</topology>
    </subcellularLocation>
    <subcellularLocation>
        <location evidence="8">Cell membrane</location>
        <topology evidence="8">Multi-pass membrane protein</topology>
    </subcellularLocation>
</comment>
<feature type="transmembrane region" description="Helical" evidence="8">
    <location>
        <begin position="339"/>
        <end position="365"/>
    </location>
</feature>
<dbReference type="Pfam" id="PF00528">
    <property type="entry name" value="BPD_transp_1"/>
    <property type="match status" value="2"/>
</dbReference>